<feature type="transmembrane region" description="Helical" evidence="7">
    <location>
        <begin position="92"/>
        <end position="113"/>
    </location>
</feature>
<feature type="transmembrane region" description="Helical" evidence="7">
    <location>
        <begin position="330"/>
        <end position="349"/>
    </location>
</feature>
<evidence type="ECO:0000313" key="9">
    <source>
        <dbReference type="Proteomes" id="UP000777774"/>
    </source>
</evidence>
<dbReference type="CDD" id="cd06580">
    <property type="entry name" value="TM_PBP1_transp_TpRbsC_like"/>
    <property type="match status" value="1"/>
</dbReference>
<keyword evidence="4 7" id="KW-1133">Transmembrane helix</keyword>
<feature type="region of interest" description="Disordered" evidence="6">
    <location>
        <begin position="1"/>
        <end position="38"/>
    </location>
</feature>
<feature type="compositionally biased region" description="Low complexity" evidence="6">
    <location>
        <begin position="9"/>
        <end position="32"/>
    </location>
</feature>
<reference evidence="8 9" key="1">
    <citation type="submission" date="2020-04" db="EMBL/GenBank/DDBJ databases">
        <title>MicrobeNet Type strains.</title>
        <authorList>
            <person name="Nicholson A.C."/>
        </authorList>
    </citation>
    <scope>NUCLEOTIDE SEQUENCE [LARGE SCALE GENOMIC DNA]</scope>
    <source>
        <strain evidence="8 9">ATCC BAA-787</strain>
    </source>
</reference>
<dbReference type="PANTHER" id="PTHR47089:SF1">
    <property type="entry name" value="GUANOSINE ABC TRANSPORTER PERMEASE PROTEIN NUPP"/>
    <property type="match status" value="1"/>
</dbReference>
<evidence type="ECO:0000256" key="2">
    <source>
        <dbReference type="ARBA" id="ARBA00022475"/>
    </source>
</evidence>
<dbReference type="EMBL" id="JAAXOY010000325">
    <property type="protein sequence ID" value="NKY40320.1"/>
    <property type="molecule type" value="Genomic_DNA"/>
</dbReference>
<feature type="transmembrane region" description="Helical" evidence="7">
    <location>
        <begin position="277"/>
        <end position="298"/>
    </location>
</feature>
<dbReference type="Pfam" id="PF02653">
    <property type="entry name" value="BPD_transp_2"/>
    <property type="match status" value="1"/>
</dbReference>
<organism evidence="8 9">
    <name type="scientific">Cellulomonas septica</name>
    <dbReference type="NCBI Taxonomy" id="285080"/>
    <lineage>
        <taxon>Bacteria</taxon>
        <taxon>Bacillati</taxon>
        <taxon>Actinomycetota</taxon>
        <taxon>Actinomycetes</taxon>
        <taxon>Micrococcales</taxon>
        <taxon>Cellulomonadaceae</taxon>
        <taxon>Cellulomonas</taxon>
    </lineage>
</organism>
<dbReference type="RefSeq" id="WP_168679287.1">
    <property type="nucleotide sequence ID" value="NZ_JAAXOY010000325.1"/>
</dbReference>
<evidence type="ECO:0000256" key="6">
    <source>
        <dbReference type="SAM" id="MobiDB-lite"/>
    </source>
</evidence>
<evidence type="ECO:0000256" key="1">
    <source>
        <dbReference type="ARBA" id="ARBA00004651"/>
    </source>
</evidence>
<evidence type="ECO:0000313" key="8">
    <source>
        <dbReference type="EMBL" id="NKY40320.1"/>
    </source>
</evidence>
<keyword evidence="2" id="KW-1003">Cell membrane</keyword>
<sequence length="380" mass="38331">MSHDVTRDAGPAEPPAVTTATPALTGPTTPTVDGRSARRTGVPAWVPTALRWAGALLAGLVVFGAFVLANGADPLAVYADIWSSTLTQPGQFQQIVLRAAPIALAGLAVVVPARAGLVNVGGEGQLIVGGIAAAGAASWLTPFASVGGVIGGMVVAAALAGAAWAGIAAALRLVVKVNEAVTTLLLNYVALYSMLFLILGPWKDPAALGQSTSVELVDSVKLPVFTGTAVHVGVLLAVVAAGAVWFGLSRTSWGFRLSVVGGNAEAARRAGLPVVRLLLTALLVGGALAGLAGFLQLAGMEYKLRPTFGLTIGYVAFLASWLARHKPLPLLLTSFVLAAIAVAGNSLQIGSGLPAASVNILMGLVLVAVLGWTGARKGRA</sequence>
<keyword evidence="3 7" id="KW-0812">Transmembrane</keyword>
<proteinExistence type="predicted"/>
<feature type="transmembrane region" description="Helical" evidence="7">
    <location>
        <begin position="183"/>
        <end position="202"/>
    </location>
</feature>
<evidence type="ECO:0000256" key="4">
    <source>
        <dbReference type="ARBA" id="ARBA00022989"/>
    </source>
</evidence>
<feature type="transmembrane region" description="Helical" evidence="7">
    <location>
        <begin position="222"/>
        <end position="248"/>
    </location>
</feature>
<gene>
    <name evidence="8" type="ORF">HGA02_12500</name>
</gene>
<protein>
    <submittedName>
        <fullName evidence="8">ABC transporter permease</fullName>
    </submittedName>
</protein>
<dbReference type="InterPro" id="IPR001851">
    <property type="entry name" value="ABC_transp_permease"/>
</dbReference>
<name>A0ABX1K302_9CELL</name>
<keyword evidence="5 7" id="KW-0472">Membrane</keyword>
<evidence type="ECO:0000256" key="5">
    <source>
        <dbReference type="ARBA" id="ARBA00023136"/>
    </source>
</evidence>
<feature type="transmembrane region" description="Helical" evidence="7">
    <location>
        <begin position="355"/>
        <end position="375"/>
    </location>
</feature>
<feature type="transmembrane region" description="Helical" evidence="7">
    <location>
        <begin position="150"/>
        <end position="171"/>
    </location>
</feature>
<keyword evidence="9" id="KW-1185">Reference proteome</keyword>
<dbReference type="Proteomes" id="UP000777774">
    <property type="component" value="Unassembled WGS sequence"/>
</dbReference>
<comment type="caution">
    <text evidence="8">The sequence shown here is derived from an EMBL/GenBank/DDBJ whole genome shotgun (WGS) entry which is preliminary data.</text>
</comment>
<accession>A0ABX1K302</accession>
<evidence type="ECO:0000256" key="3">
    <source>
        <dbReference type="ARBA" id="ARBA00022692"/>
    </source>
</evidence>
<dbReference type="PANTHER" id="PTHR47089">
    <property type="entry name" value="ABC TRANSPORTER, PERMEASE PROTEIN"/>
    <property type="match status" value="1"/>
</dbReference>
<feature type="transmembrane region" description="Helical" evidence="7">
    <location>
        <begin position="49"/>
        <end position="72"/>
    </location>
</feature>
<evidence type="ECO:0000256" key="7">
    <source>
        <dbReference type="SAM" id="Phobius"/>
    </source>
</evidence>
<feature type="transmembrane region" description="Helical" evidence="7">
    <location>
        <begin position="304"/>
        <end position="323"/>
    </location>
</feature>
<comment type="subcellular location">
    <subcellularLocation>
        <location evidence="1">Cell membrane</location>
        <topology evidence="1">Multi-pass membrane protein</topology>
    </subcellularLocation>
</comment>
<feature type="transmembrane region" description="Helical" evidence="7">
    <location>
        <begin position="125"/>
        <end position="144"/>
    </location>
</feature>